<dbReference type="Pfam" id="PF02130">
    <property type="entry name" value="YbeY"/>
    <property type="match status" value="1"/>
</dbReference>
<dbReference type="GO" id="GO:0006364">
    <property type="term" value="P:rRNA processing"/>
    <property type="evidence" value="ECO:0007669"/>
    <property type="project" value="UniProtKB-UniRule"/>
</dbReference>
<keyword evidence="8 9" id="KW-0862">Zinc</keyword>
<keyword evidence="3 9" id="KW-0698">rRNA processing</keyword>
<dbReference type="RefSeq" id="WP_283231030.1">
    <property type="nucleotide sequence ID" value="NZ_JASGBQ010000015.1"/>
</dbReference>
<evidence type="ECO:0000256" key="1">
    <source>
        <dbReference type="ARBA" id="ARBA00010875"/>
    </source>
</evidence>
<gene>
    <name evidence="9 10" type="primary">ybeY</name>
    <name evidence="10" type="ORF">QJ036_08895</name>
</gene>
<proteinExistence type="inferred from homology"/>
<keyword evidence="2 9" id="KW-0690">Ribosome biogenesis</keyword>
<dbReference type="InterPro" id="IPR023091">
    <property type="entry name" value="MetalPrtase_cat_dom_sf_prd"/>
</dbReference>
<feature type="binding site" evidence="9">
    <location>
        <position position="142"/>
    </location>
    <ligand>
        <name>Zn(2+)</name>
        <dbReference type="ChEBI" id="CHEBI:29105"/>
        <note>catalytic</note>
    </ligand>
</feature>
<feature type="binding site" evidence="9">
    <location>
        <position position="132"/>
    </location>
    <ligand>
        <name>Zn(2+)</name>
        <dbReference type="ChEBI" id="CHEBI:29105"/>
        <note>catalytic</note>
    </ligand>
</feature>
<comment type="cofactor">
    <cofactor evidence="9">
        <name>Zn(2+)</name>
        <dbReference type="ChEBI" id="CHEBI:29105"/>
    </cofactor>
    <text evidence="9">Binds 1 zinc ion.</text>
</comment>
<accession>A0AAP4BDW8</accession>
<dbReference type="GO" id="GO:0005737">
    <property type="term" value="C:cytoplasm"/>
    <property type="evidence" value="ECO:0007669"/>
    <property type="project" value="UniProtKB-SubCell"/>
</dbReference>
<dbReference type="GO" id="GO:0004222">
    <property type="term" value="F:metalloendopeptidase activity"/>
    <property type="evidence" value="ECO:0007669"/>
    <property type="project" value="InterPro"/>
</dbReference>
<comment type="subcellular location">
    <subcellularLocation>
        <location evidence="9">Cytoplasm</location>
    </subcellularLocation>
</comment>
<keyword evidence="4 9" id="KW-0540">Nuclease</keyword>
<keyword evidence="6 9" id="KW-0255">Endonuclease</keyword>
<comment type="function">
    <text evidence="9">Single strand-specific metallo-endoribonuclease involved in late-stage 70S ribosome quality control and in maturation of the 3' terminus of the 16S rRNA.</text>
</comment>
<dbReference type="EMBL" id="JASGBQ010000015">
    <property type="protein sequence ID" value="MDI9242584.1"/>
    <property type="molecule type" value="Genomic_DNA"/>
</dbReference>
<evidence type="ECO:0000256" key="5">
    <source>
        <dbReference type="ARBA" id="ARBA00022723"/>
    </source>
</evidence>
<dbReference type="InterPro" id="IPR020549">
    <property type="entry name" value="YbeY_CS"/>
</dbReference>
<feature type="binding site" evidence="9">
    <location>
        <position position="136"/>
    </location>
    <ligand>
        <name>Zn(2+)</name>
        <dbReference type="ChEBI" id="CHEBI:29105"/>
        <note>catalytic</note>
    </ligand>
</feature>
<comment type="similarity">
    <text evidence="1 9">Belongs to the endoribonuclease YbeY family.</text>
</comment>
<dbReference type="GO" id="GO:0004521">
    <property type="term" value="F:RNA endonuclease activity"/>
    <property type="evidence" value="ECO:0007669"/>
    <property type="project" value="UniProtKB-UniRule"/>
</dbReference>
<dbReference type="NCBIfam" id="TIGR00043">
    <property type="entry name" value="rRNA maturation RNase YbeY"/>
    <property type="match status" value="1"/>
</dbReference>
<dbReference type="Proteomes" id="UP001300383">
    <property type="component" value="Unassembled WGS sequence"/>
</dbReference>
<keyword evidence="11" id="KW-1185">Reference proteome</keyword>
<dbReference type="AlphaFoldDB" id="A0AAP4BDW8"/>
<evidence type="ECO:0000256" key="9">
    <source>
        <dbReference type="HAMAP-Rule" id="MF_00009"/>
    </source>
</evidence>
<evidence type="ECO:0000256" key="7">
    <source>
        <dbReference type="ARBA" id="ARBA00022801"/>
    </source>
</evidence>
<evidence type="ECO:0000256" key="2">
    <source>
        <dbReference type="ARBA" id="ARBA00022517"/>
    </source>
</evidence>
<evidence type="ECO:0000313" key="11">
    <source>
        <dbReference type="Proteomes" id="UP001300383"/>
    </source>
</evidence>
<keyword evidence="9" id="KW-0963">Cytoplasm</keyword>
<dbReference type="SUPFAM" id="SSF55486">
    <property type="entry name" value="Metalloproteases ('zincins'), catalytic domain"/>
    <property type="match status" value="1"/>
</dbReference>
<dbReference type="HAMAP" id="MF_00009">
    <property type="entry name" value="Endoribonucl_YbeY"/>
    <property type="match status" value="1"/>
</dbReference>
<evidence type="ECO:0000256" key="6">
    <source>
        <dbReference type="ARBA" id="ARBA00022759"/>
    </source>
</evidence>
<dbReference type="EC" id="3.1.-.-" evidence="9"/>
<comment type="caution">
    <text evidence="10">The sequence shown here is derived from an EMBL/GenBank/DDBJ whole genome shotgun (WGS) entry which is preliminary data.</text>
</comment>
<evidence type="ECO:0000256" key="4">
    <source>
        <dbReference type="ARBA" id="ARBA00022722"/>
    </source>
</evidence>
<dbReference type="PANTHER" id="PTHR46986:SF1">
    <property type="entry name" value="ENDORIBONUCLEASE YBEY, CHLOROPLASTIC"/>
    <property type="match status" value="1"/>
</dbReference>
<dbReference type="PROSITE" id="PS01306">
    <property type="entry name" value="UPF0054"/>
    <property type="match status" value="1"/>
</dbReference>
<dbReference type="PANTHER" id="PTHR46986">
    <property type="entry name" value="ENDORIBONUCLEASE YBEY, CHLOROPLASTIC"/>
    <property type="match status" value="1"/>
</dbReference>
<name>A0AAP4BDW8_9FIRM</name>
<keyword evidence="5 9" id="KW-0479">Metal-binding</keyword>
<keyword evidence="7 9" id="KW-0378">Hydrolase</keyword>
<sequence>MTCEISYEASEPLSIPYEEIIRAVVDAALLQENCPYEAEVSVTLTDADEVQRINREFRGIDRTTDVLSFPMAEYVHPADFDFLEEDDAFDCFNPETGELLLGDIILSVEKIKEQAEEFGHSLKRELAFLTAHSMLHLMGYDHMEEEDRILMEEHQRHLMETLNIPRE</sequence>
<dbReference type="InterPro" id="IPR002036">
    <property type="entry name" value="YbeY"/>
</dbReference>
<evidence type="ECO:0000313" key="10">
    <source>
        <dbReference type="EMBL" id="MDI9242584.1"/>
    </source>
</evidence>
<protein>
    <recommendedName>
        <fullName evidence="9">Endoribonuclease YbeY</fullName>
        <ecNumber evidence="9">3.1.-.-</ecNumber>
    </recommendedName>
</protein>
<dbReference type="GO" id="GO:0008270">
    <property type="term" value="F:zinc ion binding"/>
    <property type="evidence" value="ECO:0007669"/>
    <property type="project" value="UniProtKB-UniRule"/>
</dbReference>
<evidence type="ECO:0000256" key="8">
    <source>
        <dbReference type="ARBA" id="ARBA00022833"/>
    </source>
</evidence>
<reference evidence="10 11" key="1">
    <citation type="submission" date="2023-05" db="EMBL/GenBank/DDBJ databases">
        <title>[ruminococcus] sp. nov., isolated from a pig farm feces dump.</title>
        <authorList>
            <person name="Chang Y.-H."/>
        </authorList>
    </citation>
    <scope>NUCLEOTIDE SEQUENCE [LARGE SCALE GENOMIC DNA]</scope>
    <source>
        <strain evidence="10 11">YH-rum2234</strain>
    </source>
</reference>
<evidence type="ECO:0000256" key="3">
    <source>
        <dbReference type="ARBA" id="ARBA00022552"/>
    </source>
</evidence>
<organism evidence="10 11">
    <name type="scientific">Fusibacillus kribbianus</name>
    <dbReference type="NCBI Taxonomy" id="3044208"/>
    <lineage>
        <taxon>Bacteria</taxon>
        <taxon>Bacillati</taxon>
        <taxon>Bacillota</taxon>
        <taxon>Clostridia</taxon>
        <taxon>Lachnospirales</taxon>
        <taxon>Lachnospiraceae</taxon>
        <taxon>Fusibacillus</taxon>
    </lineage>
</organism>
<dbReference type="Gene3D" id="3.40.390.30">
    <property type="entry name" value="Metalloproteases ('zincins'), catalytic domain"/>
    <property type="match status" value="1"/>
</dbReference>